<organism evidence="1 3">
    <name type="scientific">Stieleria magnilauensis</name>
    <dbReference type="NCBI Taxonomy" id="2527963"/>
    <lineage>
        <taxon>Bacteria</taxon>
        <taxon>Pseudomonadati</taxon>
        <taxon>Planctomycetota</taxon>
        <taxon>Planctomycetia</taxon>
        <taxon>Pirellulales</taxon>
        <taxon>Pirellulaceae</taxon>
        <taxon>Stieleria</taxon>
    </lineage>
</organism>
<dbReference type="Proteomes" id="UP000318081">
    <property type="component" value="Chromosome"/>
</dbReference>
<keyword evidence="3" id="KW-1185">Reference proteome</keyword>
<dbReference type="EMBL" id="CP036432">
    <property type="protein sequence ID" value="QDV86902.1"/>
    <property type="molecule type" value="Genomic_DNA"/>
</dbReference>
<dbReference type="RefSeq" id="WP_145218361.1">
    <property type="nucleotide sequence ID" value="NZ_CP036432.1"/>
</dbReference>
<proteinExistence type="predicted"/>
<gene>
    <name evidence="1" type="ORF">TBK1r_59290</name>
    <name evidence="2" type="ORF">TBK1r_60070</name>
</gene>
<reference evidence="1 3" key="1">
    <citation type="submission" date="2019-02" db="EMBL/GenBank/DDBJ databases">
        <title>Deep-cultivation of Planctomycetes and their phenomic and genomic characterization uncovers novel biology.</title>
        <authorList>
            <person name="Wiegand S."/>
            <person name="Jogler M."/>
            <person name="Boedeker C."/>
            <person name="Pinto D."/>
            <person name="Vollmers J."/>
            <person name="Rivas-Marin E."/>
            <person name="Kohn T."/>
            <person name="Peeters S.H."/>
            <person name="Heuer A."/>
            <person name="Rast P."/>
            <person name="Oberbeckmann S."/>
            <person name="Bunk B."/>
            <person name="Jeske O."/>
            <person name="Meyerdierks A."/>
            <person name="Storesund J.E."/>
            <person name="Kallscheuer N."/>
            <person name="Luecker S."/>
            <person name="Lage O.M."/>
            <person name="Pohl T."/>
            <person name="Merkel B.J."/>
            <person name="Hornburger P."/>
            <person name="Mueller R.-W."/>
            <person name="Bruemmer F."/>
            <person name="Labrenz M."/>
            <person name="Spormann A.M."/>
            <person name="Op den Camp H."/>
            <person name="Overmann J."/>
            <person name="Amann R."/>
            <person name="Jetten M.S.M."/>
            <person name="Mascher T."/>
            <person name="Medema M.H."/>
            <person name="Devos D.P."/>
            <person name="Kaster A.-K."/>
            <person name="Ovreas L."/>
            <person name="Rohde M."/>
            <person name="Galperin M.Y."/>
            <person name="Jogler C."/>
        </authorList>
    </citation>
    <scope>NUCLEOTIDE SEQUENCE [LARGE SCALE GENOMIC DNA]</scope>
    <source>
        <strain evidence="1 3">TBK1r</strain>
    </source>
</reference>
<sequence>MTTTQKADAILAALKSTEDRWGDRKFPKARIWTGGDTVRIYTGHASEYITVTDDGCERCKANMSWGGDIDDAVESVEG</sequence>
<protein>
    <submittedName>
        <fullName evidence="1">Uncharacterized protein</fullName>
    </submittedName>
</protein>
<evidence type="ECO:0000313" key="2">
    <source>
        <dbReference type="EMBL" id="QDV86980.1"/>
    </source>
</evidence>
<evidence type="ECO:0000313" key="1">
    <source>
        <dbReference type="EMBL" id="QDV86902.1"/>
    </source>
</evidence>
<name>A0ABX5XXZ0_9BACT</name>
<dbReference type="EMBL" id="CP036432">
    <property type="protein sequence ID" value="QDV86980.1"/>
    <property type="molecule type" value="Genomic_DNA"/>
</dbReference>
<evidence type="ECO:0000313" key="3">
    <source>
        <dbReference type="Proteomes" id="UP000318081"/>
    </source>
</evidence>
<accession>A0ABX5XXZ0</accession>